<dbReference type="InterPro" id="IPR036005">
    <property type="entry name" value="Creatinase/aminopeptidase-like"/>
</dbReference>
<keyword evidence="2" id="KW-0378">Hydrolase</keyword>
<gene>
    <name evidence="2" type="ORF">ElyMa_002753700</name>
</gene>
<dbReference type="EMBL" id="BMAT01005646">
    <property type="protein sequence ID" value="GFR97770.1"/>
    <property type="molecule type" value="Genomic_DNA"/>
</dbReference>
<evidence type="ECO:0000313" key="3">
    <source>
        <dbReference type="Proteomes" id="UP000762676"/>
    </source>
</evidence>
<accession>A0AAV4HME4</accession>
<dbReference type="Pfam" id="PF00557">
    <property type="entry name" value="Peptidase_M24"/>
    <property type="match status" value="1"/>
</dbReference>
<proteinExistence type="predicted"/>
<dbReference type="SUPFAM" id="SSF55920">
    <property type="entry name" value="Creatinase/aminopeptidase"/>
    <property type="match status" value="1"/>
</dbReference>
<evidence type="ECO:0000313" key="2">
    <source>
        <dbReference type="EMBL" id="GFR97770.1"/>
    </source>
</evidence>
<dbReference type="InterPro" id="IPR000994">
    <property type="entry name" value="Pept_M24"/>
</dbReference>
<evidence type="ECO:0000259" key="1">
    <source>
        <dbReference type="Pfam" id="PF00557"/>
    </source>
</evidence>
<keyword evidence="2" id="KW-0031">Aminopeptidase</keyword>
<reference evidence="2 3" key="1">
    <citation type="journal article" date="2021" name="Elife">
        <title>Chloroplast acquisition without the gene transfer in kleptoplastic sea slugs, Plakobranchus ocellatus.</title>
        <authorList>
            <person name="Maeda T."/>
            <person name="Takahashi S."/>
            <person name="Yoshida T."/>
            <person name="Shimamura S."/>
            <person name="Takaki Y."/>
            <person name="Nagai Y."/>
            <person name="Toyoda A."/>
            <person name="Suzuki Y."/>
            <person name="Arimoto A."/>
            <person name="Ishii H."/>
            <person name="Satoh N."/>
            <person name="Nishiyama T."/>
            <person name="Hasebe M."/>
            <person name="Maruyama T."/>
            <person name="Minagawa J."/>
            <person name="Obokata J."/>
            <person name="Shigenobu S."/>
        </authorList>
    </citation>
    <scope>NUCLEOTIDE SEQUENCE [LARGE SCALE GENOMIC DNA]</scope>
</reference>
<keyword evidence="3" id="KW-1185">Reference proteome</keyword>
<dbReference type="AlphaFoldDB" id="A0AAV4HME4"/>
<comment type="caution">
    <text evidence="2">The sequence shown here is derived from an EMBL/GenBank/DDBJ whole genome shotgun (WGS) entry which is preliminary data.</text>
</comment>
<dbReference type="Proteomes" id="UP000762676">
    <property type="component" value="Unassembled WGS sequence"/>
</dbReference>
<dbReference type="PANTHER" id="PTHR43330:SF8">
    <property type="entry name" value="METHIONINE AMINOPEPTIDASE 1D, MITOCHONDRIAL"/>
    <property type="match status" value="1"/>
</dbReference>
<keyword evidence="2" id="KW-0645">Protease</keyword>
<dbReference type="GO" id="GO:0070006">
    <property type="term" value="F:metalloaminopeptidase activity"/>
    <property type="evidence" value="ECO:0007669"/>
    <property type="project" value="TreeGrafter"/>
</dbReference>
<sequence length="194" mass="21158">MASNPNVFSGVGSKRLLNFICKSSYFNSKSPLKTVHVKDGSFSTTSRQEVKRHFPSTIALPSYITSGQLNSPSVAEIKSDKQITQMSSACRMAASILQDVGKIIKVGITTNDIDDLVFTKCIEAGAYPSPLLYKGFPKSVCTSVNEVACHGIPSGQVLNEGDIINVDITFHTATINLIRRWVRKVQAGRISFEE</sequence>
<protein>
    <submittedName>
        <fullName evidence="2">Methionine aminopeptidase</fullName>
    </submittedName>
</protein>
<dbReference type="Gene3D" id="3.90.230.10">
    <property type="entry name" value="Creatinase/methionine aminopeptidase superfamily"/>
    <property type="match status" value="1"/>
</dbReference>
<organism evidence="2 3">
    <name type="scientific">Elysia marginata</name>
    <dbReference type="NCBI Taxonomy" id="1093978"/>
    <lineage>
        <taxon>Eukaryota</taxon>
        <taxon>Metazoa</taxon>
        <taxon>Spiralia</taxon>
        <taxon>Lophotrochozoa</taxon>
        <taxon>Mollusca</taxon>
        <taxon>Gastropoda</taxon>
        <taxon>Heterobranchia</taxon>
        <taxon>Euthyneura</taxon>
        <taxon>Panpulmonata</taxon>
        <taxon>Sacoglossa</taxon>
        <taxon>Placobranchoidea</taxon>
        <taxon>Plakobranchidae</taxon>
        <taxon>Elysia</taxon>
    </lineage>
</organism>
<name>A0AAV4HME4_9GAST</name>
<feature type="domain" description="Peptidase M24" evidence="1">
    <location>
        <begin position="85"/>
        <end position="172"/>
    </location>
</feature>
<dbReference type="PANTHER" id="PTHR43330">
    <property type="entry name" value="METHIONINE AMINOPEPTIDASE"/>
    <property type="match status" value="1"/>
</dbReference>